<keyword evidence="10" id="KW-0804">Transcription</keyword>
<evidence type="ECO:0000313" key="14">
    <source>
        <dbReference type="Proteomes" id="UP001460270"/>
    </source>
</evidence>
<keyword evidence="6" id="KW-0863">Zinc-finger</keyword>
<dbReference type="GO" id="GO:0008270">
    <property type="term" value="F:zinc ion binding"/>
    <property type="evidence" value="ECO:0007669"/>
    <property type="project" value="UniProtKB-KW"/>
</dbReference>
<evidence type="ECO:0000256" key="5">
    <source>
        <dbReference type="ARBA" id="ARBA00022737"/>
    </source>
</evidence>
<dbReference type="InterPro" id="IPR057986">
    <property type="entry name" value="TPR_Rlf/292/654"/>
</dbReference>
<dbReference type="Proteomes" id="UP001460270">
    <property type="component" value="Unassembled WGS sequence"/>
</dbReference>
<dbReference type="PANTHER" id="PTHR15507:SF16">
    <property type="entry name" value="ZINC FINGER PROTEIN 654"/>
    <property type="match status" value="1"/>
</dbReference>
<dbReference type="PANTHER" id="PTHR15507">
    <property type="entry name" value="ZINC FINGER PROTEIN RLF"/>
    <property type="match status" value="1"/>
</dbReference>
<keyword evidence="11" id="KW-0539">Nucleus</keyword>
<keyword evidence="5" id="KW-0677">Repeat</keyword>
<keyword evidence="7" id="KW-0862">Zinc</keyword>
<name>A0AAW0NE20_9GOBI</name>
<evidence type="ECO:0000256" key="6">
    <source>
        <dbReference type="ARBA" id="ARBA00022771"/>
    </source>
</evidence>
<gene>
    <name evidence="13" type="ORF">WMY93_022453</name>
</gene>
<keyword evidence="14" id="KW-1185">Reference proteome</keyword>
<evidence type="ECO:0000256" key="8">
    <source>
        <dbReference type="ARBA" id="ARBA00023015"/>
    </source>
</evidence>
<evidence type="ECO:0000313" key="13">
    <source>
        <dbReference type="EMBL" id="KAK7893301.1"/>
    </source>
</evidence>
<dbReference type="Pfam" id="PF25580">
    <property type="entry name" value="TPR_Rlf"/>
    <property type="match status" value="1"/>
</dbReference>
<dbReference type="GO" id="GO:0003677">
    <property type="term" value="F:DNA binding"/>
    <property type="evidence" value="ECO:0007669"/>
    <property type="project" value="UniProtKB-KW"/>
</dbReference>
<dbReference type="InterPro" id="IPR052251">
    <property type="entry name" value="GH-ZnFinger_Regulators"/>
</dbReference>
<dbReference type="AlphaFoldDB" id="A0AAW0NE20"/>
<feature type="domain" description="Zinc finger protein Rlf/292/654 TPR repeats" evidence="12">
    <location>
        <begin position="212"/>
        <end position="280"/>
    </location>
</feature>
<keyword evidence="9" id="KW-0238">DNA-binding</keyword>
<evidence type="ECO:0000256" key="1">
    <source>
        <dbReference type="ARBA" id="ARBA00004123"/>
    </source>
</evidence>
<keyword evidence="8" id="KW-0805">Transcription regulation</keyword>
<dbReference type="EMBL" id="JBBPFD010000016">
    <property type="protein sequence ID" value="KAK7893301.1"/>
    <property type="molecule type" value="Genomic_DNA"/>
</dbReference>
<evidence type="ECO:0000256" key="11">
    <source>
        <dbReference type="ARBA" id="ARBA00023242"/>
    </source>
</evidence>
<dbReference type="GO" id="GO:0005634">
    <property type="term" value="C:nucleus"/>
    <property type="evidence" value="ECO:0007669"/>
    <property type="project" value="UniProtKB-SubCell"/>
</dbReference>
<reference evidence="14" key="1">
    <citation type="submission" date="2024-04" db="EMBL/GenBank/DDBJ databases">
        <title>Salinicola lusitanus LLJ914,a marine bacterium isolated from the Okinawa Trough.</title>
        <authorList>
            <person name="Li J."/>
        </authorList>
    </citation>
    <scope>NUCLEOTIDE SEQUENCE [LARGE SCALE GENOMIC DNA]</scope>
</reference>
<evidence type="ECO:0000259" key="12">
    <source>
        <dbReference type="Pfam" id="PF25580"/>
    </source>
</evidence>
<keyword evidence="4" id="KW-0479">Metal-binding</keyword>
<dbReference type="GO" id="GO:0000981">
    <property type="term" value="F:DNA-binding transcription factor activity, RNA polymerase II-specific"/>
    <property type="evidence" value="ECO:0007669"/>
    <property type="project" value="TreeGrafter"/>
</dbReference>
<evidence type="ECO:0000256" key="7">
    <source>
        <dbReference type="ARBA" id="ARBA00022833"/>
    </source>
</evidence>
<evidence type="ECO:0000256" key="2">
    <source>
        <dbReference type="ARBA" id="ARBA00006991"/>
    </source>
</evidence>
<evidence type="ECO:0000256" key="9">
    <source>
        <dbReference type="ARBA" id="ARBA00023125"/>
    </source>
</evidence>
<comment type="similarity">
    <text evidence="2">Belongs to the krueppel C2H2-type zinc-finger protein family.</text>
</comment>
<comment type="subcellular location">
    <subcellularLocation>
        <location evidence="1">Nucleus</location>
    </subcellularLocation>
</comment>
<accession>A0AAW0NE20</accession>
<organism evidence="13 14">
    <name type="scientific">Mugilogobius chulae</name>
    <name type="common">yellowstripe goby</name>
    <dbReference type="NCBI Taxonomy" id="88201"/>
    <lineage>
        <taxon>Eukaryota</taxon>
        <taxon>Metazoa</taxon>
        <taxon>Chordata</taxon>
        <taxon>Craniata</taxon>
        <taxon>Vertebrata</taxon>
        <taxon>Euteleostomi</taxon>
        <taxon>Actinopterygii</taxon>
        <taxon>Neopterygii</taxon>
        <taxon>Teleostei</taxon>
        <taxon>Neoteleostei</taxon>
        <taxon>Acanthomorphata</taxon>
        <taxon>Gobiaria</taxon>
        <taxon>Gobiiformes</taxon>
        <taxon>Gobioidei</taxon>
        <taxon>Gobiidae</taxon>
        <taxon>Gobionellinae</taxon>
        <taxon>Mugilogobius</taxon>
    </lineage>
</organism>
<keyword evidence="3" id="KW-0597">Phosphoprotein</keyword>
<evidence type="ECO:0000256" key="3">
    <source>
        <dbReference type="ARBA" id="ARBA00022553"/>
    </source>
</evidence>
<comment type="caution">
    <text evidence="13">The sequence shown here is derived from an EMBL/GenBank/DDBJ whole genome shotgun (WGS) entry which is preliminary data.</text>
</comment>
<protein>
    <recommendedName>
        <fullName evidence="12">Zinc finger protein Rlf/292/654 TPR repeats domain-containing protein</fullName>
    </recommendedName>
</protein>
<sequence>MAEQGSVYDLRRLEQQLQTLFSRFTYKDLQADSKPFCSSFCKLVEYYASRWKVPLPQLRILEKALCCFTQASVFFTVNCDHVLRTLSSLALSIFELLLFFDQKDFYQDPLKKSPLHSRNVAQPLLSIRMFTCFKWSDFSKATEVEKCISSEPPIFLELRVRYLLSCQRLPEAQALAKCCALHPSVGQHLFFYQVYLTGLYKTSHHEVLLEELADFRGKDAVHFLCSLESEENDELLLDFSRAFLSLQLCRGDMHFLCDLVSVWGRLHSRLKHQKKFFLMSVNS</sequence>
<proteinExistence type="inferred from homology"/>
<evidence type="ECO:0000256" key="4">
    <source>
        <dbReference type="ARBA" id="ARBA00022723"/>
    </source>
</evidence>
<evidence type="ECO:0000256" key="10">
    <source>
        <dbReference type="ARBA" id="ARBA00023163"/>
    </source>
</evidence>